<proteinExistence type="predicted"/>
<name>A0A4U8UZB2_STECR</name>
<reference evidence="2 3" key="2">
    <citation type="journal article" date="2019" name="G3 (Bethesda)">
        <title>Hybrid Assembly of the Genome of the Entomopathogenic Nematode Steinernema carpocapsae Identifies the X-Chromosome.</title>
        <authorList>
            <person name="Serra L."/>
            <person name="Macchietto M."/>
            <person name="Macias-Munoz A."/>
            <person name="McGill C.J."/>
            <person name="Rodriguez I.M."/>
            <person name="Rodriguez B."/>
            <person name="Murad R."/>
            <person name="Mortazavi A."/>
        </authorList>
    </citation>
    <scope>NUCLEOTIDE SEQUENCE [LARGE SCALE GENOMIC DNA]</scope>
    <source>
        <strain evidence="2 3">ALL</strain>
    </source>
</reference>
<comment type="caution">
    <text evidence="2">The sequence shown here is derived from an EMBL/GenBank/DDBJ whole genome shotgun (WGS) entry which is preliminary data.</text>
</comment>
<evidence type="ECO:0000313" key="3">
    <source>
        <dbReference type="Proteomes" id="UP000298663"/>
    </source>
</evidence>
<dbReference type="EMBL" id="AZBU02000001">
    <property type="protein sequence ID" value="TMS38812.1"/>
    <property type="molecule type" value="Genomic_DNA"/>
</dbReference>
<accession>A0A4U8UZB2</accession>
<keyword evidence="1" id="KW-0472">Membrane</keyword>
<organism evidence="2 3">
    <name type="scientific">Steinernema carpocapsae</name>
    <name type="common">Entomopathogenic nematode</name>
    <dbReference type="NCBI Taxonomy" id="34508"/>
    <lineage>
        <taxon>Eukaryota</taxon>
        <taxon>Metazoa</taxon>
        <taxon>Ecdysozoa</taxon>
        <taxon>Nematoda</taxon>
        <taxon>Chromadorea</taxon>
        <taxon>Rhabditida</taxon>
        <taxon>Tylenchina</taxon>
        <taxon>Panagrolaimomorpha</taxon>
        <taxon>Strongyloidoidea</taxon>
        <taxon>Steinernematidae</taxon>
        <taxon>Steinernema</taxon>
    </lineage>
</organism>
<gene>
    <name evidence="2" type="ORF">L596_005453</name>
</gene>
<evidence type="ECO:0000313" key="2">
    <source>
        <dbReference type="EMBL" id="TMS38812.1"/>
    </source>
</evidence>
<keyword evidence="1" id="KW-0812">Transmembrane</keyword>
<evidence type="ECO:0000256" key="1">
    <source>
        <dbReference type="SAM" id="Phobius"/>
    </source>
</evidence>
<protein>
    <submittedName>
        <fullName evidence="2">Uncharacterized protein</fullName>
    </submittedName>
</protein>
<sequence length="251" mass="27585">MRAALSQSAFFLAPRFCSPLREGRPPTGQPALAFLAATDRRQKQRAQACNKKRLSRKQLGHIGLALEETERQRAFAELNFPVSVSPARLLTRSPCGAGGAHLLPTRVGPENERSLVLSVLLSLIARAFSTLRTFILLLPRLHLQPNSLVRVKKAMCCDVLVLLTLTGLIAGLFAPVGAPAVPTPLRSHAVSFLGRQPPRRRQGQQTKERRGLWWLGRTVFVCRLPKTLCASGFFAAYADLLQLAALWKLGP</sequence>
<reference evidence="2 3" key="1">
    <citation type="journal article" date="2015" name="Genome Biol.">
        <title>Comparative genomics of Steinernema reveals deeply conserved gene regulatory networks.</title>
        <authorList>
            <person name="Dillman A.R."/>
            <person name="Macchietto M."/>
            <person name="Porter C.F."/>
            <person name="Rogers A."/>
            <person name="Williams B."/>
            <person name="Antoshechkin I."/>
            <person name="Lee M.M."/>
            <person name="Goodwin Z."/>
            <person name="Lu X."/>
            <person name="Lewis E.E."/>
            <person name="Goodrich-Blair H."/>
            <person name="Stock S.P."/>
            <person name="Adams B.J."/>
            <person name="Sternberg P.W."/>
            <person name="Mortazavi A."/>
        </authorList>
    </citation>
    <scope>NUCLEOTIDE SEQUENCE [LARGE SCALE GENOMIC DNA]</scope>
    <source>
        <strain evidence="2 3">ALL</strain>
    </source>
</reference>
<keyword evidence="3" id="KW-1185">Reference proteome</keyword>
<keyword evidence="1" id="KW-1133">Transmembrane helix</keyword>
<dbReference type="Proteomes" id="UP000298663">
    <property type="component" value="Unassembled WGS sequence"/>
</dbReference>
<dbReference type="AlphaFoldDB" id="A0A4U8UZB2"/>
<feature type="transmembrane region" description="Helical" evidence="1">
    <location>
        <begin position="159"/>
        <end position="178"/>
    </location>
</feature>